<dbReference type="InterPro" id="IPR001789">
    <property type="entry name" value="Sig_transdc_resp-reg_receiver"/>
</dbReference>
<dbReference type="CDD" id="cd17541">
    <property type="entry name" value="REC_CheB-like"/>
    <property type="match status" value="1"/>
</dbReference>
<dbReference type="InterPro" id="IPR011006">
    <property type="entry name" value="CheY-like_superfamily"/>
</dbReference>
<gene>
    <name evidence="4" type="ORF">MNBD_BACTEROID05-30</name>
</gene>
<dbReference type="Pfam" id="PF03975">
    <property type="entry name" value="CheD"/>
    <property type="match status" value="1"/>
</dbReference>
<evidence type="ECO:0000313" key="4">
    <source>
        <dbReference type="EMBL" id="VAW17803.1"/>
    </source>
</evidence>
<evidence type="ECO:0000259" key="3">
    <source>
        <dbReference type="PROSITE" id="PS50110"/>
    </source>
</evidence>
<sequence>TTGLERVFLLPAEYHITKKPKLLATLLGSCVAICVYNKISKIAAMNHFVHAESNGEKTNIGRFGDLSCRHIIDSLLSVDGQRSNYEAKIFGGGAVVGHLGLGVGIGEKNIASGRQVLEEYGIPIIESDVGGSRGRKIYFDCNTQKVEVRMIGEEKKDFTKQDIKVLVVDDSSVVRNVLKKVIESTEGMEVIGEAADAYEARDKMISLDPDVISLDIIMPKLDGLKFLEKIMQHYPKPVIICSTIAKDKSAVAKKAEKIGAVGVVDKDSLKIYQGLAIAKQRYVPMIRTAAQRKVSKKTPIQKN</sequence>
<dbReference type="EMBL" id="UOEN01000389">
    <property type="protein sequence ID" value="VAW17803.1"/>
    <property type="molecule type" value="Genomic_DNA"/>
</dbReference>
<dbReference type="AlphaFoldDB" id="A0A3B0TNM4"/>
<dbReference type="HAMAP" id="MF_01440">
    <property type="entry name" value="CheD"/>
    <property type="match status" value="1"/>
</dbReference>
<feature type="non-terminal residue" evidence="4">
    <location>
        <position position="1"/>
    </location>
</feature>
<dbReference type="InterPro" id="IPR005659">
    <property type="entry name" value="Chemorcpt_Glu_NH3ase_CheD"/>
</dbReference>
<dbReference type="SUPFAM" id="SSF52172">
    <property type="entry name" value="CheY-like"/>
    <property type="match status" value="1"/>
</dbReference>
<dbReference type="GO" id="GO:0050568">
    <property type="term" value="F:protein-glutamine glutaminase activity"/>
    <property type="evidence" value="ECO:0007669"/>
    <property type="project" value="InterPro"/>
</dbReference>
<dbReference type="Pfam" id="PF00072">
    <property type="entry name" value="Response_reg"/>
    <property type="match status" value="1"/>
</dbReference>
<dbReference type="GO" id="GO:0006935">
    <property type="term" value="P:chemotaxis"/>
    <property type="evidence" value="ECO:0007669"/>
    <property type="project" value="UniProtKB-KW"/>
</dbReference>
<feature type="domain" description="Response regulatory" evidence="3">
    <location>
        <begin position="164"/>
        <end position="281"/>
    </location>
</feature>
<dbReference type="InterPro" id="IPR011324">
    <property type="entry name" value="Cytotoxic_necrot_fac-like_cat"/>
</dbReference>
<dbReference type="PROSITE" id="PS50110">
    <property type="entry name" value="RESPONSE_REGULATORY"/>
    <property type="match status" value="1"/>
</dbReference>
<accession>A0A3B0TNM4</accession>
<proteinExistence type="inferred from homology"/>
<dbReference type="GO" id="GO:0000160">
    <property type="term" value="P:phosphorelay signal transduction system"/>
    <property type="evidence" value="ECO:0007669"/>
    <property type="project" value="InterPro"/>
</dbReference>
<dbReference type="Gene3D" id="3.30.1330.200">
    <property type="match status" value="1"/>
</dbReference>
<protein>
    <submittedName>
        <fullName evidence="4">Chemotaxis protein CheD</fullName>
    </submittedName>
</protein>
<keyword evidence="2" id="KW-0378">Hydrolase</keyword>
<organism evidence="4">
    <name type="scientific">hydrothermal vent metagenome</name>
    <dbReference type="NCBI Taxonomy" id="652676"/>
    <lineage>
        <taxon>unclassified sequences</taxon>
        <taxon>metagenomes</taxon>
        <taxon>ecological metagenomes</taxon>
    </lineage>
</organism>
<dbReference type="PANTHER" id="PTHR35147:SF3">
    <property type="entry name" value="CHEMORECEPTOR GLUTAMINE DEAMIDASE CHED 1-RELATED"/>
    <property type="match status" value="1"/>
</dbReference>
<evidence type="ECO:0000256" key="1">
    <source>
        <dbReference type="ARBA" id="ARBA00022500"/>
    </source>
</evidence>
<evidence type="ECO:0000256" key="2">
    <source>
        <dbReference type="ARBA" id="ARBA00022801"/>
    </source>
</evidence>
<dbReference type="InterPro" id="IPR038592">
    <property type="entry name" value="CheD-like_sf"/>
</dbReference>
<dbReference type="Gene3D" id="3.40.50.2300">
    <property type="match status" value="1"/>
</dbReference>
<keyword evidence="1" id="KW-0145">Chemotaxis</keyword>
<dbReference type="PANTHER" id="PTHR35147">
    <property type="entry name" value="CHEMORECEPTOR GLUTAMINE DEAMIDASE CHED-RELATED"/>
    <property type="match status" value="1"/>
</dbReference>
<dbReference type="SUPFAM" id="SSF64438">
    <property type="entry name" value="CNF1/YfiH-like putative cysteine hydrolases"/>
    <property type="match status" value="1"/>
</dbReference>
<dbReference type="SMART" id="SM00448">
    <property type="entry name" value="REC"/>
    <property type="match status" value="1"/>
</dbReference>
<reference evidence="4" key="1">
    <citation type="submission" date="2018-06" db="EMBL/GenBank/DDBJ databases">
        <authorList>
            <person name="Zhirakovskaya E."/>
        </authorList>
    </citation>
    <scope>NUCLEOTIDE SEQUENCE</scope>
</reference>
<dbReference type="CDD" id="cd16352">
    <property type="entry name" value="CheD"/>
    <property type="match status" value="1"/>
</dbReference>
<name>A0A3B0TNM4_9ZZZZ</name>